<protein>
    <recommendedName>
        <fullName evidence="4">Alginate lyase domain-containing protein</fullName>
    </recommendedName>
</protein>
<evidence type="ECO:0000313" key="3">
    <source>
        <dbReference type="Proteomes" id="UP000249577"/>
    </source>
</evidence>
<organism evidence="2 3">
    <name type="scientific">Ancylobacter novellus</name>
    <name type="common">Thiobacillus novellus</name>
    <dbReference type="NCBI Taxonomy" id="921"/>
    <lineage>
        <taxon>Bacteria</taxon>
        <taxon>Pseudomonadati</taxon>
        <taxon>Pseudomonadota</taxon>
        <taxon>Alphaproteobacteria</taxon>
        <taxon>Hyphomicrobiales</taxon>
        <taxon>Xanthobacteraceae</taxon>
        <taxon>Ancylobacter</taxon>
    </lineage>
</organism>
<proteinExistence type="predicted"/>
<accession>A0A2W5KDR5</accession>
<evidence type="ECO:0008006" key="4">
    <source>
        <dbReference type="Google" id="ProtNLM"/>
    </source>
</evidence>
<reference evidence="2 3" key="1">
    <citation type="submission" date="2017-08" db="EMBL/GenBank/DDBJ databases">
        <title>Infants hospitalized years apart are colonized by the same room-sourced microbial strains.</title>
        <authorList>
            <person name="Brooks B."/>
            <person name="Olm M.R."/>
            <person name="Firek B.A."/>
            <person name="Baker R."/>
            <person name="Thomas B.C."/>
            <person name="Morowitz M.J."/>
            <person name="Banfield J.F."/>
        </authorList>
    </citation>
    <scope>NUCLEOTIDE SEQUENCE [LARGE SCALE GENOMIC DNA]</scope>
    <source>
        <strain evidence="2">S2_005_003_R2_43</strain>
    </source>
</reference>
<comment type="caution">
    <text evidence="2">The sequence shown here is derived from an EMBL/GenBank/DDBJ whole genome shotgun (WGS) entry which is preliminary data.</text>
</comment>
<feature type="chain" id="PRO_5015980782" description="Alginate lyase domain-containing protein" evidence="1">
    <location>
        <begin position="27"/>
        <end position="418"/>
    </location>
</feature>
<sequence length="418" mass="44294">MKATLHASTLAAALAAMATFSGAAFAKAAKDPCFVATAGVSECDGENCAADPKVTLKGPWQRVANCLRPLRDRWAKEGPTETVNAGGAEVPVVDALRETIYRSMTQSNAGAALAGDPGRYVPLESVLEPDLSLKQDVARIAQLNDRGQPYSSMSQTNIARTLFAFAALAKRGGYPQAEADRRNYDRLGRAVVAAVLAPVSQGGLATTEPCAKAPDKTCTWFHAVTRKDLDTAQGGTLNKNLHAIRNLILIDQAAARTGGERDPAFAAGAAAGLNQLFLAEGHDAAGKTPNLKDFLVDQNGDGPSWAYYGMNIAAAPPRGPYFLKTAERNCGYHNHVLNLMATILDRGGDKEVDPQTRKLALACDSPLRRMYLASSAKAPPPANAPAVEGLWCSKKGRDVSSSSNAFYESAFKNCEASR</sequence>
<feature type="signal peptide" evidence="1">
    <location>
        <begin position="1"/>
        <end position="26"/>
    </location>
</feature>
<keyword evidence="1" id="KW-0732">Signal</keyword>
<dbReference type="AlphaFoldDB" id="A0A2W5KDR5"/>
<name>A0A2W5KDR5_ANCNO</name>
<dbReference type="EMBL" id="QFPN01000006">
    <property type="protein sequence ID" value="PZQ14189.1"/>
    <property type="molecule type" value="Genomic_DNA"/>
</dbReference>
<evidence type="ECO:0000313" key="2">
    <source>
        <dbReference type="EMBL" id="PZQ14189.1"/>
    </source>
</evidence>
<gene>
    <name evidence="2" type="ORF">DI565_12200</name>
</gene>
<evidence type="ECO:0000256" key="1">
    <source>
        <dbReference type="SAM" id="SignalP"/>
    </source>
</evidence>
<dbReference type="Proteomes" id="UP000249577">
    <property type="component" value="Unassembled WGS sequence"/>
</dbReference>